<dbReference type="GO" id="GO:0004190">
    <property type="term" value="F:aspartic-type endopeptidase activity"/>
    <property type="evidence" value="ECO:0007669"/>
    <property type="project" value="InterPro"/>
</dbReference>
<organism evidence="3 4">
    <name type="scientific">Electrophorus voltai</name>
    <dbReference type="NCBI Taxonomy" id="2609070"/>
    <lineage>
        <taxon>Eukaryota</taxon>
        <taxon>Metazoa</taxon>
        <taxon>Chordata</taxon>
        <taxon>Craniata</taxon>
        <taxon>Vertebrata</taxon>
        <taxon>Euteleostomi</taxon>
        <taxon>Actinopterygii</taxon>
        <taxon>Neopterygii</taxon>
        <taxon>Teleostei</taxon>
        <taxon>Ostariophysi</taxon>
        <taxon>Gymnotiformes</taxon>
        <taxon>Gymnotoidei</taxon>
        <taxon>Gymnotidae</taxon>
        <taxon>Electrophorus</taxon>
    </lineage>
</organism>
<accession>A0AAD8ZQD6</accession>
<sequence>MNLADPMLSITVENHELQFLVDTGTRQSALKGPAFPEKLGKDYINVVGFSGKPQCLPMTLPLRVEVGGQVLSHPFVCAPSAPMNLLGRDLLIKSSATVLCSPEGLSVNCPNGTTIQCFNGGDLTGQYLMTPVIEDWADIYWGLLKPETTAHGGLLSEYLAWKPWITLLEPYVPTPNPLHVTLFYDREHDDVYQEEFYAQCAGEIWEVSSNVIYVAPEGVAAAINLTPKQLKWYMMQEEAAPHVSLALHPAHQAKELGPMVKKALSCTDWVPTQLPDVK</sequence>
<dbReference type="PROSITE" id="PS50175">
    <property type="entry name" value="ASP_PROT_RETROV"/>
    <property type="match status" value="1"/>
</dbReference>
<dbReference type="Pfam" id="PF00077">
    <property type="entry name" value="RVP"/>
    <property type="match status" value="1"/>
</dbReference>
<proteinExistence type="predicted"/>
<evidence type="ECO:0000313" key="4">
    <source>
        <dbReference type="Proteomes" id="UP001239994"/>
    </source>
</evidence>
<evidence type="ECO:0000256" key="1">
    <source>
        <dbReference type="ARBA" id="ARBA00022801"/>
    </source>
</evidence>
<dbReference type="Gene3D" id="2.40.70.10">
    <property type="entry name" value="Acid Proteases"/>
    <property type="match status" value="1"/>
</dbReference>
<dbReference type="InterPro" id="IPR021109">
    <property type="entry name" value="Peptidase_aspartic_dom_sf"/>
</dbReference>
<feature type="domain" description="Peptidase A2" evidence="2">
    <location>
        <begin position="17"/>
        <end position="90"/>
    </location>
</feature>
<evidence type="ECO:0000313" key="3">
    <source>
        <dbReference type="EMBL" id="KAK1803272.1"/>
    </source>
</evidence>
<evidence type="ECO:0000259" key="2">
    <source>
        <dbReference type="PROSITE" id="PS50175"/>
    </source>
</evidence>
<dbReference type="InterPro" id="IPR018061">
    <property type="entry name" value="Retropepsins"/>
</dbReference>
<dbReference type="AlphaFoldDB" id="A0AAD8ZQD6"/>
<dbReference type="SUPFAM" id="SSF50630">
    <property type="entry name" value="Acid proteases"/>
    <property type="match status" value="1"/>
</dbReference>
<gene>
    <name evidence="3" type="ORF">P4O66_004057</name>
</gene>
<protein>
    <recommendedName>
        <fullName evidence="2">Peptidase A2 domain-containing protein</fullName>
    </recommendedName>
</protein>
<reference evidence="3" key="1">
    <citation type="submission" date="2023-03" db="EMBL/GenBank/DDBJ databases">
        <title>Electrophorus voltai genome.</title>
        <authorList>
            <person name="Bian C."/>
        </authorList>
    </citation>
    <scope>NUCLEOTIDE SEQUENCE</scope>
    <source>
        <strain evidence="3">CB-2022</strain>
        <tissue evidence="3">Muscle</tissue>
    </source>
</reference>
<keyword evidence="1" id="KW-0378">Hydrolase</keyword>
<comment type="caution">
    <text evidence="3">The sequence shown here is derived from an EMBL/GenBank/DDBJ whole genome shotgun (WGS) entry which is preliminary data.</text>
</comment>
<dbReference type="InterPro" id="IPR001995">
    <property type="entry name" value="Peptidase_A2_cat"/>
</dbReference>
<dbReference type="GO" id="GO:0006508">
    <property type="term" value="P:proteolysis"/>
    <property type="evidence" value="ECO:0007669"/>
    <property type="project" value="InterPro"/>
</dbReference>
<dbReference type="EMBL" id="JAROKS010000005">
    <property type="protein sequence ID" value="KAK1803272.1"/>
    <property type="molecule type" value="Genomic_DNA"/>
</dbReference>
<dbReference type="Proteomes" id="UP001239994">
    <property type="component" value="Unassembled WGS sequence"/>
</dbReference>
<keyword evidence="4" id="KW-1185">Reference proteome</keyword>
<name>A0AAD8ZQD6_9TELE</name>